<dbReference type="Proteomes" id="UP001596083">
    <property type="component" value="Unassembled WGS sequence"/>
</dbReference>
<feature type="compositionally biased region" description="Low complexity" evidence="1">
    <location>
        <begin position="268"/>
        <end position="281"/>
    </location>
</feature>
<dbReference type="NCBIfam" id="NF033550">
    <property type="entry name" value="transpos_ISL3"/>
    <property type="match status" value="1"/>
</dbReference>
<keyword evidence="4" id="KW-1185">Reference proteome</keyword>
<protein>
    <submittedName>
        <fullName evidence="3">ISL3 family transposase</fullName>
    </submittedName>
</protein>
<dbReference type="RefSeq" id="WP_390321564.1">
    <property type="nucleotide sequence ID" value="NZ_JBHSPB010000039.1"/>
</dbReference>
<evidence type="ECO:0000256" key="1">
    <source>
        <dbReference type="SAM" id="MobiDB-lite"/>
    </source>
</evidence>
<dbReference type="InterPro" id="IPR017894">
    <property type="entry name" value="HTH_IS21_transposase_type"/>
</dbReference>
<dbReference type="PANTHER" id="PTHR33498">
    <property type="entry name" value="TRANSPOSASE FOR INSERTION SEQUENCE ELEMENT IS1557"/>
    <property type="match status" value="1"/>
</dbReference>
<feature type="domain" description="HTH IS21-type" evidence="2">
    <location>
        <begin position="309"/>
        <end position="373"/>
    </location>
</feature>
<feature type="compositionally biased region" description="Pro residues" evidence="1">
    <location>
        <begin position="282"/>
        <end position="296"/>
    </location>
</feature>
<gene>
    <name evidence="3" type="ORF">ACFP1Z_32745</name>
</gene>
<evidence type="ECO:0000259" key="2">
    <source>
        <dbReference type="PROSITE" id="PS50531"/>
    </source>
</evidence>
<dbReference type="InterPro" id="IPR047951">
    <property type="entry name" value="Transpos_ISL3"/>
</dbReference>
<comment type="caution">
    <text evidence="3">The sequence shown here is derived from an EMBL/GenBank/DDBJ whole genome shotgun (WGS) entry which is preliminary data.</text>
</comment>
<dbReference type="Pfam" id="PF01610">
    <property type="entry name" value="DDE_Tnp_ISL3"/>
    <property type="match status" value="1"/>
</dbReference>
<name>A0ABW0Z7X6_9ACTN</name>
<reference evidence="4" key="1">
    <citation type="journal article" date="2019" name="Int. J. Syst. Evol. Microbiol.">
        <title>The Global Catalogue of Microorganisms (GCM) 10K type strain sequencing project: providing services to taxonomists for standard genome sequencing and annotation.</title>
        <authorList>
            <consortium name="The Broad Institute Genomics Platform"/>
            <consortium name="The Broad Institute Genome Sequencing Center for Infectious Disease"/>
            <person name="Wu L."/>
            <person name="Ma J."/>
        </authorList>
    </citation>
    <scope>NUCLEOTIDE SEQUENCE [LARGE SCALE GENOMIC DNA]</scope>
    <source>
        <strain evidence="4">CGMCC 4.7304</strain>
    </source>
</reference>
<evidence type="ECO:0000313" key="4">
    <source>
        <dbReference type="Proteomes" id="UP001596083"/>
    </source>
</evidence>
<organism evidence="3 4">
    <name type="scientific">Streptomyces gamaensis</name>
    <dbReference type="NCBI Taxonomy" id="1763542"/>
    <lineage>
        <taxon>Bacteria</taxon>
        <taxon>Bacillati</taxon>
        <taxon>Actinomycetota</taxon>
        <taxon>Actinomycetes</taxon>
        <taxon>Kitasatosporales</taxon>
        <taxon>Streptomycetaceae</taxon>
        <taxon>Streptomyces</taxon>
    </lineage>
</organism>
<dbReference type="PANTHER" id="PTHR33498:SF1">
    <property type="entry name" value="TRANSPOSASE FOR INSERTION SEQUENCE ELEMENT IS1557"/>
    <property type="match status" value="1"/>
</dbReference>
<sequence>MAPSGYLTCFTYLGAPAMRGIAGRRSEAARHREVLDRLTQFSALREEGQEMQPTGATGTRATAHAATDEVPAWCTGCRAPSHWVHSRYVRRLADAAPGGRPVRIELSVRRLYCENSTCPKVTFAEQIDGLTVRYQRRTPLLQRLVEHAGILLAGRGGARLLQLLGIRLSRTAVLRHLMRVPLPEAVTPAVLGVDDFALYAEVYGTLLVDGDTRLPVTLWESRDAAPLAAWLREHPGVRDGAPDAQHVSDRFHLWQGLSRRVQDIAAAQRSCPAAAADAPAAPAGPAPPEPGSPGPPQELGYAQRHAKRLFEAVHQQLSQGSRSCCEIARNLDLDRRTVRKYARATRWQNVVRRPGPPRTTALDPYLGYLRQRWDEGEHNARVLHEEITAKGYRGHYQRVKTAVQPLRRQLPLPEPHQRPLAPREVARWITIAPKHRSPDVRERLDRLLAACPELHQAHELVREFPAILAAADSTALTGWLRRLTETRLAPRVSLAKVLREDAEAVANGITNPYSSGVNEGRITDLKLQKRIMAGRAGVPLLRQRVVLIAHLRRKYAFTAPAPG</sequence>
<feature type="region of interest" description="Disordered" evidence="1">
    <location>
        <begin position="268"/>
        <end position="302"/>
    </location>
</feature>
<accession>A0ABW0Z7X6</accession>
<dbReference type="EMBL" id="JBHSPB010000039">
    <property type="protein sequence ID" value="MFC5724926.1"/>
    <property type="molecule type" value="Genomic_DNA"/>
</dbReference>
<dbReference type="PROSITE" id="PS50531">
    <property type="entry name" value="HTH_IS21"/>
    <property type="match status" value="1"/>
</dbReference>
<proteinExistence type="predicted"/>
<dbReference type="InterPro" id="IPR002560">
    <property type="entry name" value="Transposase_DDE"/>
</dbReference>
<evidence type="ECO:0000313" key="3">
    <source>
        <dbReference type="EMBL" id="MFC5724926.1"/>
    </source>
</evidence>